<dbReference type="OrthoDB" id="5401333at2759"/>
<evidence type="ECO:0000313" key="4">
    <source>
        <dbReference type="Proteomes" id="UP000267821"/>
    </source>
</evidence>
<feature type="region of interest" description="Disordered" evidence="1">
    <location>
        <begin position="97"/>
        <end position="153"/>
    </location>
</feature>
<dbReference type="AlphaFoldDB" id="A0A3N4LYR8"/>
<reference evidence="3 4" key="1">
    <citation type="journal article" date="2018" name="Nat. Ecol. Evol.">
        <title>Pezizomycetes genomes reveal the molecular basis of ectomycorrhizal truffle lifestyle.</title>
        <authorList>
            <person name="Murat C."/>
            <person name="Payen T."/>
            <person name="Noel B."/>
            <person name="Kuo A."/>
            <person name="Morin E."/>
            <person name="Chen J."/>
            <person name="Kohler A."/>
            <person name="Krizsan K."/>
            <person name="Balestrini R."/>
            <person name="Da Silva C."/>
            <person name="Montanini B."/>
            <person name="Hainaut M."/>
            <person name="Levati E."/>
            <person name="Barry K.W."/>
            <person name="Belfiori B."/>
            <person name="Cichocki N."/>
            <person name="Clum A."/>
            <person name="Dockter R.B."/>
            <person name="Fauchery L."/>
            <person name="Guy J."/>
            <person name="Iotti M."/>
            <person name="Le Tacon F."/>
            <person name="Lindquist E.A."/>
            <person name="Lipzen A."/>
            <person name="Malagnac F."/>
            <person name="Mello A."/>
            <person name="Molinier V."/>
            <person name="Miyauchi S."/>
            <person name="Poulain J."/>
            <person name="Riccioni C."/>
            <person name="Rubini A."/>
            <person name="Sitrit Y."/>
            <person name="Splivallo R."/>
            <person name="Traeger S."/>
            <person name="Wang M."/>
            <person name="Zifcakova L."/>
            <person name="Wipf D."/>
            <person name="Zambonelli A."/>
            <person name="Paolocci F."/>
            <person name="Nowrousian M."/>
            <person name="Ottonello S."/>
            <person name="Baldrian P."/>
            <person name="Spatafora J.W."/>
            <person name="Henrissat B."/>
            <person name="Nagy L.G."/>
            <person name="Aury J.M."/>
            <person name="Wincker P."/>
            <person name="Grigoriev I.V."/>
            <person name="Bonfante P."/>
            <person name="Martin F.M."/>
        </authorList>
    </citation>
    <scope>NUCLEOTIDE SEQUENCE [LARGE SCALE GENOMIC DNA]</scope>
    <source>
        <strain evidence="3 4">ATCC MYA-4762</strain>
    </source>
</reference>
<dbReference type="InParanoid" id="A0A3N4LYR8"/>
<dbReference type="Proteomes" id="UP000267821">
    <property type="component" value="Unassembled WGS sequence"/>
</dbReference>
<sequence length="303" mass="33154">MAPRALATNSSIPPRRFTRTGRYPSPPPPQLQAQTQGTTEEVSPVSPCSAPPSPIHAWARPSFSAFDEIHLESPRELQPLGLGLTTTTRPTSETFRENFNRFNSIPPRGGFGNSGSLRRSDSNSSTSSRGSAISERSSVSCSGESPEKPPAYVSTTEIKAEEVKEPAMKTTAWRHLSRWSPLMWIQLLFFLGIPTLTLTWTVSLIYFTLIPRLFPSKGKSLDDWVQEGVERDNATAIQEGITIKETDCMDIRRKMRTWEVATAGTAGVVWTLLCVAVGVFAVEATKKGASNSDYGSGDVVGEF</sequence>
<dbReference type="EMBL" id="ML121533">
    <property type="protein sequence ID" value="RPB26818.1"/>
    <property type="molecule type" value="Genomic_DNA"/>
</dbReference>
<keyword evidence="2" id="KW-1133">Transmembrane helix</keyword>
<name>A0A3N4LYR8_9PEZI</name>
<evidence type="ECO:0000256" key="1">
    <source>
        <dbReference type="SAM" id="MobiDB-lite"/>
    </source>
</evidence>
<gene>
    <name evidence="3" type="ORF">L211DRAFT_655892</name>
</gene>
<feature type="transmembrane region" description="Helical" evidence="2">
    <location>
        <begin position="184"/>
        <end position="209"/>
    </location>
</feature>
<organism evidence="3 4">
    <name type="scientific">Terfezia boudieri ATCC MYA-4762</name>
    <dbReference type="NCBI Taxonomy" id="1051890"/>
    <lineage>
        <taxon>Eukaryota</taxon>
        <taxon>Fungi</taxon>
        <taxon>Dikarya</taxon>
        <taxon>Ascomycota</taxon>
        <taxon>Pezizomycotina</taxon>
        <taxon>Pezizomycetes</taxon>
        <taxon>Pezizales</taxon>
        <taxon>Pezizaceae</taxon>
        <taxon>Terfezia</taxon>
    </lineage>
</organism>
<protein>
    <submittedName>
        <fullName evidence="3">Uncharacterized protein</fullName>
    </submittedName>
</protein>
<keyword evidence="2" id="KW-0812">Transmembrane</keyword>
<keyword evidence="2" id="KW-0472">Membrane</keyword>
<proteinExistence type="predicted"/>
<feature type="compositionally biased region" description="Low complexity" evidence="1">
    <location>
        <begin position="114"/>
        <end position="144"/>
    </location>
</feature>
<evidence type="ECO:0000313" key="3">
    <source>
        <dbReference type="EMBL" id="RPB26818.1"/>
    </source>
</evidence>
<evidence type="ECO:0000256" key="2">
    <source>
        <dbReference type="SAM" id="Phobius"/>
    </source>
</evidence>
<accession>A0A3N4LYR8</accession>
<feature type="transmembrane region" description="Helical" evidence="2">
    <location>
        <begin position="260"/>
        <end position="282"/>
    </location>
</feature>
<feature type="compositionally biased region" description="Polar residues" evidence="1">
    <location>
        <begin position="31"/>
        <end position="41"/>
    </location>
</feature>
<feature type="region of interest" description="Disordered" evidence="1">
    <location>
        <begin position="1"/>
        <end position="57"/>
    </location>
</feature>
<keyword evidence="4" id="KW-1185">Reference proteome</keyword>